<organism evidence="2 3">
    <name type="scientific">Streptacidiphilus alkalitolerans</name>
    <dbReference type="NCBI Taxonomy" id="3342712"/>
    <lineage>
        <taxon>Bacteria</taxon>
        <taxon>Bacillati</taxon>
        <taxon>Actinomycetota</taxon>
        <taxon>Actinomycetes</taxon>
        <taxon>Kitasatosporales</taxon>
        <taxon>Streptomycetaceae</taxon>
        <taxon>Streptacidiphilus</taxon>
    </lineage>
</organism>
<dbReference type="Gene3D" id="3.90.550.10">
    <property type="entry name" value="Spore Coat Polysaccharide Biosynthesis Protein SpsA, Chain A"/>
    <property type="match status" value="1"/>
</dbReference>
<reference evidence="2 3" key="1">
    <citation type="submission" date="2024-09" db="EMBL/GenBank/DDBJ databases">
        <authorList>
            <person name="Lee S.D."/>
        </authorList>
    </citation>
    <scope>NUCLEOTIDE SEQUENCE [LARGE SCALE GENOMIC DNA]</scope>
    <source>
        <strain evidence="2 3">N1-1</strain>
    </source>
</reference>
<dbReference type="CDD" id="cd00761">
    <property type="entry name" value="Glyco_tranf_GTA_type"/>
    <property type="match status" value="1"/>
</dbReference>
<dbReference type="Pfam" id="PF00535">
    <property type="entry name" value="Glycos_transf_2"/>
    <property type="match status" value="1"/>
</dbReference>
<dbReference type="PANTHER" id="PTHR43685">
    <property type="entry name" value="GLYCOSYLTRANSFERASE"/>
    <property type="match status" value="1"/>
</dbReference>
<gene>
    <name evidence="2" type="ORF">ACEZDG_20610</name>
</gene>
<dbReference type="Proteomes" id="UP001592582">
    <property type="component" value="Unassembled WGS sequence"/>
</dbReference>
<evidence type="ECO:0000259" key="1">
    <source>
        <dbReference type="Pfam" id="PF00535"/>
    </source>
</evidence>
<proteinExistence type="predicted"/>
<dbReference type="SUPFAM" id="SSF53448">
    <property type="entry name" value="Nucleotide-diphospho-sugar transferases"/>
    <property type="match status" value="1"/>
</dbReference>
<dbReference type="InterPro" id="IPR001173">
    <property type="entry name" value="Glyco_trans_2-like"/>
</dbReference>
<comment type="caution">
    <text evidence="2">The sequence shown here is derived from an EMBL/GenBank/DDBJ whole genome shotgun (WGS) entry which is preliminary data.</text>
</comment>
<accession>A0ABV6VD61</accession>
<feature type="domain" description="Glycosyltransferase 2-like" evidence="1">
    <location>
        <begin position="63"/>
        <end position="170"/>
    </location>
</feature>
<dbReference type="RefSeq" id="WP_380511697.1">
    <property type="nucleotide sequence ID" value="NZ_JBHEZX010000008.1"/>
</dbReference>
<dbReference type="EMBL" id="JBHEZX010000008">
    <property type="protein sequence ID" value="MFC1411670.1"/>
    <property type="molecule type" value="Genomic_DNA"/>
</dbReference>
<dbReference type="InterPro" id="IPR029044">
    <property type="entry name" value="Nucleotide-diphossugar_trans"/>
</dbReference>
<keyword evidence="3" id="KW-1185">Reference proteome</keyword>
<name>A0ABV6VD61_9ACTN</name>
<dbReference type="PANTHER" id="PTHR43685:SF2">
    <property type="entry name" value="GLYCOSYLTRANSFERASE 2-LIKE DOMAIN-CONTAINING PROTEIN"/>
    <property type="match status" value="1"/>
</dbReference>
<evidence type="ECO:0000313" key="3">
    <source>
        <dbReference type="Proteomes" id="UP001592582"/>
    </source>
</evidence>
<protein>
    <submittedName>
        <fullName evidence="2">Glycosyltransferase family 2 protein</fullName>
    </submittedName>
</protein>
<evidence type="ECO:0000313" key="2">
    <source>
        <dbReference type="EMBL" id="MFC1411670.1"/>
    </source>
</evidence>
<dbReference type="InterPro" id="IPR050834">
    <property type="entry name" value="Glycosyltransf_2"/>
</dbReference>
<sequence length="280" mass="31058">MRRIARAPWELLKLLFGWLVLFEARNKVLLAPSAVRLRRFEDAEVLRLAPATAQVPSALVATVIATHRRPEALAAAVRSALAQTEPDQVVVVVDDGAGLPPAGALPDDPRLFAVSLSRNIGTAGVVRNVGIRLTRSRYVAFLDDDNLWEPDHLAQALAVLQAPGGPDAVYTALRRLRADGTEQDVLSVPFSRRRSARESFLDTNAFVARRVPALHFSRLRRTPEVLPREDWELIRRYSRRRRVQHLPSPTVRYLMNPQSYYTEWDGAAATAPGSPAGPLS</sequence>